<dbReference type="InterPro" id="IPR047865">
    <property type="entry name" value="Ribosomal_uL10_bac_type"/>
</dbReference>
<organism evidence="7 8">
    <name type="scientific">Candidatus Avidehalobacter gallistercoris</name>
    <dbReference type="NCBI Taxonomy" id="2840694"/>
    <lineage>
        <taxon>Bacteria</taxon>
        <taxon>Bacillati</taxon>
        <taxon>Bacillota</taxon>
        <taxon>Clostridia</taxon>
        <taxon>Eubacteriales</taxon>
        <taxon>Peptococcaceae</taxon>
        <taxon>Peptococcaceae incertae sedis</taxon>
        <taxon>Candidatus Avidehalobacter</taxon>
    </lineage>
</organism>
<comment type="subunit">
    <text evidence="5">Part of the ribosomal stalk of the 50S ribosomal subunit. The N-terminus interacts with L11 and the large rRNA to form the base of the stalk. The C-terminus forms an elongated spine to which L12 dimers bind in a sequential fashion forming a multimeric L10(L12)X complex.</text>
</comment>
<dbReference type="GO" id="GO:0015934">
    <property type="term" value="C:large ribosomal subunit"/>
    <property type="evidence" value="ECO:0007669"/>
    <property type="project" value="InterPro"/>
</dbReference>
<evidence type="ECO:0000256" key="1">
    <source>
        <dbReference type="ARBA" id="ARBA00008889"/>
    </source>
</evidence>
<dbReference type="CDD" id="cd05797">
    <property type="entry name" value="Ribosomal_L10"/>
    <property type="match status" value="1"/>
</dbReference>
<evidence type="ECO:0000313" key="7">
    <source>
        <dbReference type="EMBL" id="HIU10122.1"/>
    </source>
</evidence>
<comment type="similarity">
    <text evidence="1 5">Belongs to the universal ribosomal protein uL10 family.</text>
</comment>
<keyword evidence="3 5" id="KW-0687">Ribonucleoprotein</keyword>
<dbReference type="GO" id="GO:0070180">
    <property type="term" value="F:large ribosomal subunit rRNA binding"/>
    <property type="evidence" value="ECO:0007669"/>
    <property type="project" value="UniProtKB-UniRule"/>
</dbReference>
<keyword evidence="5" id="KW-0694">RNA-binding</keyword>
<dbReference type="EMBL" id="DVMH01000017">
    <property type="protein sequence ID" value="HIU10122.1"/>
    <property type="molecule type" value="Genomic_DNA"/>
</dbReference>
<dbReference type="Gene3D" id="6.10.250.290">
    <property type="match status" value="1"/>
</dbReference>
<dbReference type="Pfam" id="PF00466">
    <property type="entry name" value="Ribosomal_L10"/>
    <property type="match status" value="1"/>
</dbReference>
<dbReference type="GO" id="GO:0006412">
    <property type="term" value="P:translation"/>
    <property type="evidence" value="ECO:0007669"/>
    <property type="project" value="UniProtKB-UniRule"/>
</dbReference>
<evidence type="ECO:0000256" key="3">
    <source>
        <dbReference type="ARBA" id="ARBA00023274"/>
    </source>
</evidence>
<evidence type="ECO:0000313" key="8">
    <source>
        <dbReference type="Proteomes" id="UP000824124"/>
    </source>
</evidence>
<keyword evidence="5" id="KW-0699">rRNA-binding</keyword>
<gene>
    <name evidence="5" type="primary">rplJ</name>
    <name evidence="7" type="ORF">IAB00_02605</name>
</gene>
<name>A0A9D1HJ81_9FIRM</name>
<dbReference type="InterPro" id="IPR001790">
    <property type="entry name" value="Ribosomal_uL10"/>
</dbReference>
<dbReference type="SUPFAM" id="SSF160369">
    <property type="entry name" value="Ribosomal protein L10-like"/>
    <property type="match status" value="1"/>
</dbReference>
<dbReference type="PROSITE" id="PS01109">
    <property type="entry name" value="RIBOSOMAL_L10"/>
    <property type="match status" value="1"/>
</dbReference>
<dbReference type="GO" id="GO:0003735">
    <property type="term" value="F:structural constituent of ribosome"/>
    <property type="evidence" value="ECO:0007669"/>
    <property type="project" value="InterPro"/>
</dbReference>
<dbReference type="HAMAP" id="MF_00362">
    <property type="entry name" value="Ribosomal_uL10"/>
    <property type="match status" value="1"/>
</dbReference>
<reference evidence="7" key="2">
    <citation type="journal article" date="2021" name="PeerJ">
        <title>Extensive microbial diversity within the chicken gut microbiome revealed by metagenomics and culture.</title>
        <authorList>
            <person name="Gilroy R."/>
            <person name="Ravi A."/>
            <person name="Getino M."/>
            <person name="Pursley I."/>
            <person name="Horton D.L."/>
            <person name="Alikhan N.F."/>
            <person name="Baker D."/>
            <person name="Gharbi K."/>
            <person name="Hall N."/>
            <person name="Watson M."/>
            <person name="Adriaenssens E.M."/>
            <person name="Foster-Nyarko E."/>
            <person name="Jarju S."/>
            <person name="Secka A."/>
            <person name="Antonio M."/>
            <person name="Oren A."/>
            <person name="Chaudhuri R.R."/>
            <person name="La Ragione R."/>
            <person name="Hildebrand F."/>
            <person name="Pallen M.J."/>
        </authorList>
    </citation>
    <scope>NUCLEOTIDE SEQUENCE</scope>
    <source>
        <strain evidence="7">2830</strain>
    </source>
</reference>
<comment type="function">
    <text evidence="5">Forms part of the ribosomal stalk, playing a central role in the interaction of the ribosome with GTP-bound translation factors.</text>
</comment>
<evidence type="ECO:0000256" key="4">
    <source>
        <dbReference type="ARBA" id="ARBA00035202"/>
    </source>
</evidence>
<reference evidence="7" key="1">
    <citation type="submission" date="2020-10" db="EMBL/GenBank/DDBJ databases">
        <authorList>
            <person name="Gilroy R."/>
        </authorList>
    </citation>
    <scope>NUCLEOTIDE SEQUENCE</scope>
    <source>
        <strain evidence="7">2830</strain>
    </source>
</reference>
<protein>
    <recommendedName>
        <fullName evidence="4 5">Large ribosomal subunit protein uL10</fullName>
    </recommendedName>
</protein>
<proteinExistence type="inferred from homology"/>
<dbReference type="NCBIfam" id="NF000955">
    <property type="entry name" value="PRK00099.1-1"/>
    <property type="match status" value="1"/>
</dbReference>
<dbReference type="PANTHER" id="PTHR11560">
    <property type="entry name" value="39S RIBOSOMAL PROTEIN L10, MITOCHONDRIAL"/>
    <property type="match status" value="1"/>
</dbReference>
<dbReference type="Gene3D" id="3.30.70.1730">
    <property type="match status" value="1"/>
</dbReference>
<evidence type="ECO:0000256" key="6">
    <source>
        <dbReference type="SAM" id="MobiDB-lite"/>
    </source>
</evidence>
<keyword evidence="2 5" id="KW-0689">Ribosomal protein</keyword>
<dbReference type="InterPro" id="IPR002363">
    <property type="entry name" value="Ribosomal_uL10_CS_bac"/>
</dbReference>
<dbReference type="InterPro" id="IPR043141">
    <property type="entry name" value="Ribosomal_uL10-like_sf"/>
</dbReference>
<evidence type="ECO:0000256" key="2">
    <source>
        <dbReference type="ARBA" id="ARBA00022980"/>
    </source>
</evidence>
<dbReference type="Proteomes" id="UP000824124">
    <property type="component" value="Unassembled WGS sequence"/>
</dbReference>
<comment type="caution">
    <text evidence="7">The sequence shown here is derived from an EMBL/GenBank/DDBJ whole genome shotgun (WGS) entry which is preliminary data.</text>
</comment>
<evidence type="ECO:0000256" key="5">
    <source>
        <dbReference type="HAMAP-Rule" id="MF_00362"/>
    </source>
</evidence>
<dbReference type="InterPro" id="IPR022973">
    <property type="entry name" value="Ribosomal_uL10_bac"/>
</dbReference>
<accession>A0A9D1HJ81</accession>
<sequence>MLEKEAQVAQLQTWMKESAAIVLADYRGLTVAEDTELRSELRKNEIGYKVAKNTLIKRAANNLEITDLDSYLEGPTVLAYAADPIAISKILSKFAEEHQALEIKAGLVDGKMVTLDEIKELAKMPSREVLLGRFLGSVQSSLYGLARVLDALREKAEKGEPLVAEAAPVEAPAEAAEEAAPAE</sequence>
<dbReference type="AlphaFoldDB" id="A0A9D1HJ81"/>
<feature type="region of interest" description="Disordered" evidence="6">
    <location>
        <begin position="163"/>
        <end position="183"/>
    </location>
</feature>